<evidence type="ECO:0000256" key="1">
    <source>
        <dbReference type="SAM" id="Phobius"/>
    </source>
</evidence>
<dbReference type="Proteomes" id="UP000288587">
    <property type="component" value="Unassembled WGS sequence"/>
</dbReference>
<gene>
    <name evidence="3" type="ORF">EOD73_05140</name>
</gene>
<dbReference type="InterPro" id="IPR050640">
    <property type="entry name" value="Bact_2-comp_sensor_kinase"/>
</dbReference>
<evidence type="ECO:0000313" key="4">
    <source>
        <dbReference type="Proteomes" id="UP000288587"/>
    </source>
</evidence>
<name>A0A437LU75_9BURK</name>
<evidence type="ECO:0000313" key="3">
    <source>
        <dbReference type="EMBL" id="RVT88970.1"/>
    </source>
</evidence>
<keyword evidence="4" id="KW-1185">Reference proteome</keyword>
<keyword evidence="3" id="KW-0808">Transferase</keyword>
<dbReference type="PANTHER" id="PTHR34220:SF7">
    <property type="entry name" value="SENSOR HISTIDINE KINASE YPDA"/>
    <property type="match status" value="1"/>
</dbReference>
<evidence type="ECO:0000259" key="2">
    <source>
        <dbReference type="Pfam" id="PF06580"/>
    </source>
</evidence>
<dbReference type="InterPro" id="IPR036890">
    <property type="entry name" value="HATPase_C_sf"/>
</dbReference>
<keyword evidence="3" id="KW-0418">Kinase</keyword>
<dbReference type="EMBL" id="SACM01000001">
    <property type="protein sequence ID" value="RVT88970.1"/>
    <property type="molecule type" value="Genomic_DNA"/>
</dbReference>
<feature type="transmembrane region" description="Helical" evidence="1">
    <location>
        <begin position="95"/>
        <end position="112"/>
    </location>
</feature>
<dbReference type="GO" id="GO:0016020">
    <property type="term" value="C:membrane"/>
    <property type="evidence" value="ECO:0007669"/>
    <property type="project" value="InterPro"/>
</dbReference>
<feature type="transmembrane region" description="Helical" evidence="1">
    <location>
        <begin position="37"/>
        <end position="56"/>
    </location>
</feature>
<reference evidence="3 4" key="1">
    <citation type="submission" date="2019-01" db="EMBL/GenBank/DDBJ databases">
        <authorList>
            <person name="Chen W.-M."/>
        </authorList>
    </citation>
    <scope>NUCLEOTIDE SEQUENCE [LARGE SCALE GENOMIC DNA]</scope>
    <source>
        <strain evidence="3 4">CCP-18</strain>
    </source>
</reference>
<proteinExistence type="predicted"/>
<dbReference type="SUPFAM" id="SSF55874">
    <property type="entry name" value="ATPase domain of HSP90 chaperone/DNA topoisomerase II/histidine kinase"/>
    <property type="match status" value="1"/>
</dbReference>
<protein>
    <submittedName>
        <fullName evidence="3">Sensor histidine kinase</fullName>
    </submittedName>
</protein>
<feature type="transmembrane region" description="Helical" evidence="1">
    <location>
        <begin position="63"/>
        <end position="83"/>
    </location>
</feature>
<keyword evidence="1" id="KW-0812">Transmembrane</keyword>
<keyword evidence="1" id="KW-0472">Membrane</keyword>
<dbReference type="Pfam" id="PF06580">
    <property type="entry name" value="His_kinase"/>
    <property type="match status" value="1"/>
</dbReference>
<dbReference type="GO" id="GO:0000155">
    <property type="term" value="F:phosphorelay sensor kinase activity"/>
    <property type="evidence" value="ECO:0007669"/>
    <property type="project" value="InterPro"/>
</dbReference>
<dbReference type="AlphaFoldDB" id="A0A437LU75"/>
<comment type="caution">
    <text evidence="3">The sequence shown here is derived from an EMBL/GenBank/DDBJ whole genome shotgun (WGS) entry which is preliminary data.</text>
</comment>
<sequence>MVLRAVLGVLAALMLGSALESRTAAHWLARFTDASVVAVPAVLAWIVVVCGLRGVLQRCRAPLQLAAVTILGAGSALMAWRAWALWLTLDEPSPWSGAAVALGGALGAAWLVQSLRLRALAQGPVGMQARLVELQARIRPHFLFNTLNTAVALVRLDPSQAERVLEDLAELFRAALSAPSDASTLAAEVELAERYLGIETLRFGERLRVDWQLDPACGQARVPVLLLQPLVENAVRYGVEPNDEGGEVLVRTRRKGNAVELLVRNTVRASAPGGHGLALANVQERLRLMHDVAARCSIERDDAHFTVRILLPL</sequence>
<accession>A0A437LU75</accession>
<organism evidence="3 4">
    <name type="scientific">Inhella crocodyli</name>
    <dbReference type="NCBI Taxonomy" id="2499851"/>
    <lineage>
        <taxon>Bacteria</taxon>
        <taxon>Pseudomonadati</taxon>
        <taxon>Pseudomonadota</taxon>
        <taxon>Betaproteobacteria</taxon>
        <taxon>Burkholderiales</taxon>
        <taxon>Sphaerotilaceae</taxon>
        <taxon>Inhella</taxon>
    </lineage>
</organism>
<dbReference type="Gene3D" id="3.30.565.10">
    <property type="entry name" value="Histidine kinase-like ATPase, C-terminal domain"/>
    <property type="match status" value="1"/>
</dbReference>
<dbReference type="PANTHER" id="PTHR34220">
    <property type="entry name" value="SENSOR HISTIDINE KINASE YPDA"/>
    <property type="match status" value="1"/>
</dbReference>
<keyword evidence="1" id="KW-1133">Transmembrane helix</keyword>
<dbReference type="OrthoDB" id="2514702at2"/>
<dbReference type="InterPro" id="IPR010559">
    <property type="entry name" value="Sig_transdc_His_kin_internal"/>
</dbReference>
<feature type="domain" description="Signal transduction histidine kinase internal region" evidence="2">
    <location>
        <begin position="130"/>
        <end position="207"/>
    </location>
</feature>